<organism evidence="2 3">
    <name type="scientific">Capnocytophaga canis</name>
    <dbReference type="NCBI Taxonomy" id="1848903"/>
    <lineage>
        <taxon>Bacteria</taxon>
        <taxon>Pseudomonadati</taxon>
        <taxon>Bacteroidota</taxon>
        <taxon>Flavobacteriia</taxon>
        <taxon>Flavobacteriales</taxon>
        <taxon>Flavobacteriaceae</taxon>
        <taxon>Capnocytophaga</taxon>
    </lineage>
</organism>
<keyword evidence="1" id="KW-1133">Transmembrane helix</keyword>
<feature type="transmembrane region" description="Helical" evidence="1">
    <location>
        <begin position="9"/>
        <end position="26"/>
    </location>
</feature>
<comment type="caution">
    <text evidence="2">The sequence shown here is derived from an EMBL/GenBank/DDBJ whole genome shotgun (WGS) entry which is preliminary data.</text>
</comment>
<protein>
    <recommendedName>
        <fullName evidence="4">YtxH domain-containing protein</fullName>
    </recommendedName>
</protein>
<dbReference type="EMBL" id="NSDI01000006">
    <property type="protein sequence ID" value="RIY36321.1"/>
    <property type="molecule type" value="Genomic_DNA"/>
</dbReference>
<proteinExistence type="predicted"/>
<keyword evidence="1" id="KW-0812">Transmembrane</keyword>
<accession>A0A3A1YFJ1</accession>
<evidence type="ECO:0000313" key="3">
    <source>
        <dbReference type="Proteomes" id="UP000265497"/>
    </source>
</evidence>
<evidence type="ECO:0008006" key="4">
    <source>
        <dbReference type="Google" id="ProtNLM"/>
    </source>
</evidence>
<keyword evidence="1" id="KW-0472">Membrane</keyword>
<evidence type="ECO:0000256" key="1">
    <source>
        <dbReference type="SAM" id="Phobius"/>
    </source>
</evidence>
<name>A0A3A1YFJ1_9FLAO</name>
<dbReference type="Pfam" id="PF19628">
    <property type="entry name" value="DUF6132"/>
    <property type="match status" value="1"/>
</dbReference>
<sequence length="74" mass="8051">MKKFVKKHLLTLIGIAVGALAGYFYWQQIGCNSGTCAITSSPVNSTLYGSVMGGLLFSMFKREKNRTDDISGNN</sequence>
<dbReference type="RefSeq" id="WP_119652734.1">
    <property type="nucleotide sequence ID" value="NZ_CP171102.1"/>
</dbReference>
<dbReference type="InterPro" id="IPR045764">
    <property type="entry name" value="DUF6132"/>
</dbReference>
<dbReference type="Proteomes" id="UP000265497">
    <property type="component" value="Unassembled WGS sequence"/>
</dbReference>
<dbReference type="AlphaFoldDB" id="A0A3A1YFJ1"/>
<gene>
    <name evidence="2" type="ORF">CKY20_07495</name>
</gene>
<evidence type="ECO:0000313" key="2">
    <source>
        <dbReference type="EMBL" id="RIY36321.1"/>
    </source>
</evidence>
<reference evidence="2 3" key="1">
    <citation type="submission" date="2017-08" db="EMBL/GenBank/DDBJ databases">
        <title>Capnocytophaga canis 17-158 assembly.</title>
        <authorList>
            <person name="Gulvik C.A."/>
        </authorList>
    </citation>
    <scope>NUCLEOTIDE SEQUENCE [LARGE SCALE GENOMIC DNA]</scope>
    <source>
        <strain evidence="2 3">17-158</strain>
    </source>
</reference>